<dbReference type="Proteomes" id="UP000295807">
    <property type="component" value="Unassembled WGS sequence"/>
</dbReference>
<dbReference type="EMBL" id="SMAD01000002">
    <property type="protein sequence ID" value="TCS88947.1"/>
    <property type="molecule type" value="Genomic_DNA"/>
</dbReference>
<organism evidence="2 3">
    <name type="scientific">Anseongella ginsenosidimutans</name>
    <dbReference type="NCBI Taxonomy" id="496056"/>
    <lineage>
        <taxon>Bacteria</taxon>
        <taxon>Pseudomonadati</taxon>
        <taxon>Bacteroidota</taxon>
        <taxon>Sphingobacteriia</taxon>
        <taxon>Sphingobacteriales</taxon>
        <taxon>Sphingobacteriaceae</taxon>
        <taxon>Anseongella</taxon>
    </lineage>
</organism>
<dbReference type="Gene3D" id="2.60.40.1930">
    <property type="match status" value="1"/>
</dbReference>
<proteinExistence type="predicted"/>
<feature type="chain" id="PRO_5020194695" description="MG2 domain-containing protein" evidence="1">
    <location>
        <begin position="19"/>
        <end position="807"/>
    </location>
</feature>
<protein>
    <recommendedName>
        <fullName evidence="4">MG2 domain-containing protein</fullName>
    </recommendedName>
</protein>
<accession>A0A4R3KU89</accession>
<gene>
    <name evidence="2" type="ORF">EDD80_102138</name>
</gene>
<dbReference type="OrthoDB" id="609485at2"/>
<evidence type="ECO:0008006" key="4">
    <source>
        <dbReference type="Google" id="ProtNLM"/>
    </source>
</evidence>
<feature type="signal peptide" evidence="1">
    <location>
        <begin position="1"/>
        <end position="18"/>
    </location>
</feature>
<keyword evidence="1" id="KW-0732">Signal</keyword>
<evidence type="ECO:0000313" key="2">
    <source>
        <dbReference type="EMBL" id="TCS88947.1"/>
    </source>
</evidence>
<dbReference type="RefSeq" id="WP_132128057.1">
    <property type="nucleotide sequence ID" value="NZ_CP042432.1"/>
</dbReference>
<keyword evidence="3" id="KW-1185">Reference proteome</keyword>
<name>A0A4R3KU89_9SPHI</name>
<evidence type="ECO:0000313" key="3">
    <source>
        <dbReference type="Proteomes" id="UP000295807"/>
    </source>
</evidence>
<sequence>MKTSFKLPACLIFLCLFAAVDTAAQVDTLVDRFSGYREKNLQERLYVHTDRSFYLSGEILWFKIYAVAGPVNFPDSLSKVAYLEVLDRENNAVMQAKVALKGGSGSGSLDIPFGLSSGNYRLRAYTRWMKNFSPEYYFEKELRVVNTTRALSPAETGAQEAQPSYDLQFFPEGGDLVQGLRSRVAFKITDRQGKGVEFRGILINGGGDTLLTFRPLKYGMGSFFFTPLTGEGPYTALVRTHNGEVLSRRLPEARGKGYVMKLEEKEGKISVTVNGNDQVAEDAPVYLLAHTRQRIRVAEMQAFQNGRAAFGIEKARLGEGISHFTLFNASLQPVSERLYFRRPEKELFFEPAAAEREYGQRARVSLEINTRNAAGKDIPADMSVAVYRLDSLEKEPQADIFSWLWLSSDLQGKIEDPEYYLQARGPEADEALDNLMLTQGWRRFKWEDVLQRRPPLLSYAPEYQGHIVTGKVTDINSGKPAPAVMTYLSVPGKHICLKCSSSDGQGRVQFTMQDFYGPAELVVQTGRDSTKLVQVTNPFSEVYAPTPLPAYSPGGDAEDALSLRHKAMHIQRTYSGPALQQFLPPARRDSMPFYYQADKVYRLDDYVRFTTMEEVMREYVPEVIVRKRAGDFRFMAMNIPVFQLYGNSGPNVFFQEDPLVLLDGVPVFDINRIISYDPLKVEKLEVVGSKYYLGPLAAEGIVSYTTYKGNLEGFRLDPGSLVMDYEGLQLQREFYAPAYGSGAAGSERLPDFRSLLFWSPDVRTGRQGAKAISFYTSDIPGNYLVFIQGITPGGHAGSGSFRFRVAE</sequence>
<evidence type="ECO:0000256" key="1">
    <source>
        <dbReference type="SAM" id="SignalP"/>
    </source>
</evidence>
<comment type="caution">
    <text evidence="2">The sequence shown here is derived from an EMBL/GenBank/DDBJ whole genome shotgun (WGS) entry which is preliminary data.</text>
</comment>
<dbReference type="AlphaFoldDB" id="A0A4R3KU89"/>
<reference evidence="2 3" key="1">
    <citation type="submission" date="2019-03" db="EMBL/GenBank/DDBJ databases">
        <title>Genomic Encyclopedia of Type Strains, Phase IV (KMG-IV): sequencing the most valuable type-strain genomes for metagenomic binning, comparative biology and taxonomic classification.</title>
        <authorList>
            <person name="Goeker M."/>
        </authorList>
    </citation>
    <scope>NUCLEOTIDE SEQUENCE [LARGE SCALE GENOMIC DNA]</scope>
    <source>
        <strain evidence="2 3">DSM 21100</strain>
    </source>
</reference>